<reference evidence="1 2" key="1">
    <citation type="submission" date="2016-07" db="EMBL/GenBank/DDBJ databases">
        <title>Genome and transcriptome analysis of iron-reducing fermentative bacteria Anoxybacter fermentans.</title>
        <authorList>
            <person name="Zeng X."/>
            <person name="Shao Z."/>
        </authorList>
    </citation>
    <scope>NUCLEOTIDE SEQUENCE [LARGE SCALE GENOMIC DNA]</scope>
    <source>
        <strain evidence="1 2">DY22613</strain>
    </source>
</reference>
<gene>
    <name evidence="1" type="ORF">BBF96_10770</name>
</gene>
<keyword evidence="2" id="KW-1185">Reference proteome</keyword>
<organism evidence="1 2">
    <name type="scientific">Anoxybacter fermentans</name>
    <dbReference type="NCBI Taxonomy" id="1323375"/>
    <lineage>
        <taxon>Bacteria</taxon>
        <taxon>Bacillati</taxon>
        <taxon>Bacillota</taxon>
        <taxon>Clostridia</taxon>
        <taxon>Halanaerobiales</taxon>
        <taxon>Anoxybacter</taxon>
    </lineage>
</organism>
<sequence length="113" mass="12503">MSERPVFVFTSNKFGKGPEDLGDILMRGLISNLTKVEPAPQVLIFLNSGVQLLTKSEIQENLNILEEKGVKILACGTCVNYFNLQDKIKNDYISNMGEILSIISNAQKVVNLS</sequence>
<dbReference type="Proteomes" id="UP000267250">
    <property type="component" value="Chromosome"/>
</dbReference>
<protein>
    <submittedName>
        <fullName evidence="1">Uncharacterized protein</fullName>
    </submittedName>
</protein>
<name>A0A3Q9HR32_9FIRM</name>
<evidence type="ECO:0000313" key="2">
    <source>
        <dbReference type="Proteomes" id="UP000267250"/>
    </source>
</evidence>
<dbReference type="Pfam" id="PF02635">
    <property type="entry name" value="DsrE"/>
    <property type="match status" value="1"/>
</dbReference>
<dbReference type="AlphaFoldDB" id="A0A3Q9HR32"/>
<dbReference type="OrthoDB" id="9801500at2"/>
<dbReference type="InterPro" id="IPR003787">
    <property type="entry name" value="Sulphur_relay_DsrE/F-like"/>
</dbReference>
<dbReference type="InterPro" id="IPR027396">
    <property type="entry name" value="DsrEFH-like"/>
</dbReference>
<dbReference type="EMBL" id="CP016379">
    <property type="protein sequence ID" value="AZR73826.1"/>
    <property type="molecule type" value="Genomic_DNA"/>
</dbReference>
<dbReference type="SUPFAM" id="SSF75169">
    <property type="entry name" value="DsrEFH-like"/>
    <property type="match status" value="1"/>
</dbReference>
<accession>A0A3Q9HR32</accession>
<proteinExistence type="predicted"/>
<dbReference type="RefSeq" id="WP_127017173.1">
    <property type="nucleotide sequence ID" value="NZ_CP016379.1"/>
</dbReference>
<evidence type="ECO:0000313" key="1">
    <source>
        <dbReference type="EMBL" id="AZR73826.1"/>
    </source>
</evidence>
<dbReference type="KEGG" id="aft:BBF96_10770"/>
<dbReference type="Gene3D" id="3.40.1260.10">
    <property type="entry name" value="DsrEFH-like"/>
    <property type="match status" value="1"/>
</dbReference>